<evidence type="ECO:0000313" key="2">
    <source>
        <dbReference type="WBParaSite" id="maker-unitig_32391-snap-gene-0.6-mRNA-1"/>
    </source>
</evidence>
<dbReference type="AlphaFoldDB" id="A0A1I8FFV7"/>
<protein>
    <submittedName>
        <fullName evidence="2">Uncharacterized protein</fullName>
    </submittedName>
</protein>
<accession>A0A1I8FFV7</accession>
<dbReference type="WBParaSite" id="maker-unitig_32391-snap-gene-0.6-mRNA-1">
    <property type="protein sequence ID" value="maker-unitig_32391-snap-gene-0.6-mRNA-1"/>
    <property type="gene ID" value="maker-unitig_32391-snap-gene-0.6"/>
</dbReference>
<name>A0A1I8FFV7_9PLAT</name>
<dbReference type="Proteomes" id="UP000095280">
    <property type="component" value="Unplaced"/>
</dbReference>
<organism evidence="1 2">
    <name type="scientific">Macrostomum lignano</name>
    <dbReference type="NCBI Taxonomy" id="282301"/>
    <lineage>
        <taxon>Eukaryota</taxon>
        <taxon>Metazoa</taxon>
        <taxon>Spiralia</taxon>
        <taxon>Lophotrochozoa</taxon>
        <taxon>Platyhelminthes</taxon>
        <taxon>Rhabditophora</taxon>
        <taxon>Macrostomorpha</taxon>
        <taxon>Macrostomida</taxon>
        <taxon>Macrostomidae</taxon>
        <taxon>Macrostomum</taxon>
    </lineage>
</organism>
<reference evidence="2" key="1">
    <citation type="submission" date="2016-11" db="UniProtKB">
        <authorList>
            <consortium name="WormBaseParasite"/>
        </authorList>
    </citation>
    <scope>IDENTIFICATION</scope>
</reference>
<evidence type="ECO:0000313" key="1">
    <source>
        <dbReference type="Proteomes" id="UP000095280"/>
    </source>
</evidence>
<proteinExistence type="predicted"/>
<sequence length="153" mass="17091">LDGGQAGGQGTVQFRPSSFYLSSWKCTKHLLHLLRQLRFNDVLNVRKLEEVAATRTEGRTAVATASDLARLNDHSELANTLSCSNWASLKNRETQDCCARFSTEQGSHKMAELLRRPAVASKKDELLVKRETIDNAGGRFEELRLSILLTVTF</sequence>
<keyword evidence="1" id="KW-1185">Reference proteome</keyword>